<name>A0ACC2IT69_9PLEO</name>
<dbReference type="Proteomes" id="UP001153331">
    <property type="component" value="Unassembled WGS sequence"/>
</dbReference>
<keyword evidence="2" id="KW-1185">Reference proteome</keyword>
<reference evidence="1" key="1">
    <citation type="submission" date="2022-11" db="EMBL/GenBank/DDBJ databases">
        <title>Genome Sequence of Boeremia exigua.</title>
        <authorList>
            <person name="Buettner E."/>
        </authorList>
    </citation>
    <scope>NUCLEOTIDE SEQUENCE</scope>
    <source>
        <strain evidence="1">CU02</strain>
    </source>
</reference>
<accession>A0ACC2IT69</accession>
<sequence length="365" mass="37825">MKSAIFSIIPFVGLALAQEGCTRRTVTKTETEKTYVTVTPSPIPSDITITSTIDITVTVTVRPSTSVAASVTGLHWGSYPNGTWSNHTGRPQPIVSSVTLNYTSPAAVETPAPTYAPIDYTDSYDAGTAIPTSETPAVAESSSVYEAPAASSTAKAVAAQATSAAGSKSGEATFYGGNTDGGACSFTGYKLPSSVFGTALSGSNWENSGNCGACVSVTGPAGNKITAMITDECPGCGTNHLDLYPEGFSSLAEPKEGVIPISWDFVPCGITSPIVLKNKSGTSPYWFSMQVRNANVAVASLEVSTDGGKTWQQTQRQDYNYFENPAGYGTQTVDVKVTSTSGESIVVKDVSIAPESTKTASGNFA</sequence>
<proteinExistence type="predicted"/>
<comment type="caution">
    <text evidence="1">The sequence shown here is derived from an EMBL/GenBank/DDBJ whole genome shotgun (WGS) entry which is preliminary data.</text>
</comment>
<evidence type="ECO:0000313" key="1">
    <source>
        <dbReference type="EMBL" id="KAJ8118258.1"/>
    </source>
</evidence>
<evidence type="ECO:0000313" key="2">
    <source>
        <dbReference type="Proteomes" id="UP001153331"/>
    </source>
</evidence>
<protein>
    <submittedName>
        <fullName evidence="1">Uncharacterized protein</fullName>
    </submittedName>
</protein>
<dbReference type="EMBL" id="JAPHNI010000024">
    <property type="protein sequence ID" value="KAJ8118258.1"/>
    <property type="molecule type" value="Genomic_DNA"/>
</dbReference>
<gene>
    <name evidence="1" type="ORF">OPT61_g709</name>
</gene>
<organism evidence="1 2">
    <name type="scientific">Boeremia exigua</name>
    <dbReference type="NCBI Taxonomy" id="749465"/>
    <lineage>
        <taxon>Eukaryota</taxon>
        <taxon>Fungi</taxon>
        <taxon>Dikarya</taxon>
        <taxon>Ascomycota</taxon>
        <taxon>Pezizomycotina</taxon>
        <taxon>Dothideomycetes</taxon>
        <taxon>Pleosporomycetidae</taxon>
        <taxon>Pleosporales</taxon>
        <taxon>Pleosporineae</taxon>
        <taxon>Didymellaceae</taxon>
        <taxon>Boeremia</taxon>
    </lineage>
</organism>